<dbReference type="SUPFAM" id="SSF82153">
    <property type="entry name" value="FAS1 domain"/>
    <property type="match status" value="2"/>
</dbReference>
<name>A0AA39YMH4_9PEZI</name>
<feature type="domain" description="FAS1" evidence="3">
    <location>
        <begin position="392"/>
        <end position="546"/>
    </location>
</feature>
<feature type="compositionally biased region" description="Basic and acidic residues" evidence="1">
    <location>
        <begin position="206"/>
        <end position="243"/>
    </location>
</feature>
<feature type="compositionally biased region" description="Basic and acidic residues" evidence="1">
    <location>
        <begin position="116"/>
        <end position="131"/>
    </location>
</feature>
<evidence type="ECO:0000313" key="5">
    <source>
        <dbReference type="Proteomes" id="UP001175001"/>
    </source>
</evidence>
<dbReference type="PANTHER" id="PTHR10900:SF125">
    <property type="entry name" value="FAS1 DOMAIN-CONTAINING PROTEIN YLR001C"/>
    <property type="match status" value="1"/>
</dbReference>
<dbReference type="PROSITE" id="PS50213">
    <property type="entry name" value="FAS1"/>
    <property type="match status" value="2"/>
</dbReference>
<comment type="caution">
    <text evidence="4">The sequence shown here is derived from an EMBL/GenBank/DDBJ whole genome shotgun (WGS) entry which is preliminary data.</text>
</comment>
<proteinExistence type="predicted"/>
<accession>A0AA39YMH4</accession>
<evidence type="ECO:0000313" key="4">
    <source>
        <dbReference type="EMBL" id="KAK0653760.1"/>
    </source>
</evidence>
<dbReference type="AlphaFoldDB" id="A0AA39YMH4"/>
<feature type="domain" description="FAS1" evidence="3">
    <location>
        <begin position="249"/>
        <end position="388"/>
    </location>
</feature>
<dbReference type="InterPro" id="IPR050904">
    <property type="entry name" value="Adhesion/Biosynth-related"/>
</dbReference>
<feature type="chain" id="PRO_5041248884" evidence="2">
    <location>
        <begin position="16"/>
        <end position="591"/>
    </location>
</feature>
<dbReference type="EMBL" id="JAUJDW010000025">
    <property type="protein sequence ID" value="KAK0653760.1"/>
    <property type="molecule type" value="Genomic_DNA"/>
</dbReference>
<dbReference type="SMART" id="SM00554">
    <property type="entry name" value="FAS1"/>
    <property type="match status" value="2"/>
</dbReference>
<feature type="signal peptide" evidence="2">
    <location>
        <begin position="1"/>
        <end position="15"/>
    </location>
</feature>
<evidence type="ECO:0000256" key="1">
    <source>
        <dbReference type="SAM" id="MobiDB-lite"/>
    </source>
</evidence>
<dbReference type="Gene3D" id="2.30.180.10">
    <property type="entry name" value="FAS1 domain"/>
    <property type="match status" value="2"/>
</dbReference>
<evidence type="ECO:0000256" key="2">
    <source>
        <dbReference type="SAM" id="SignalP"/>
    </source>
</evidence>
<gene>
    <name evidence="4" type="primary">POSTN</name>
    <name evidence="4" type="ORF">DIS24_g5815</name>
</gene>
<sequence length="591" mass="65621">MKFAGLLPLAALSSAIVLPDEAILRELATQSDRLAAPEHPVADLKGALDDLVDDARDDFESVEFGLRESFHDAKDVLDDAFERIVDAEESVWDQIHESGFDVEGWLRSGSPRRPKHFDFDGPPRPHPHGDRPPPPPPHGDYPPPPPPPHGDHPPPPPHGDHPPPPYGKHLAPPPHGKHLPPPPPPPPPPPFHRHREGEFPPPPPPPHDEPPHERPPHDGPPHPRPHDGPPHDRPPHKGRPDHPPRHKPNQTVYELIAKSKYTTKLAKLINDDAELVELLNGTTANFTVFAPTDKAFEKIPKHKKPSKEFIKKLLLYHVSPDFYPAGRVLHTHTIPTLYKEPALGGDDFAQRLSVNIGFKGLTLNFYSRIIAIDIFGTNGVIHGLDTILIPPPKAADIISLLPGEFSTVTLGLEKTGLFDLLNSTDHAGGTFFAPSNWAFKKLGPRINAFLFSSYGEKYLKALLKYHIVPEQTLYSDAFYRPSKDDEEHSQRSFHVDLPTLLDDKALSVDIGYYGPFTEIKINGFSRVAIQNGIAKDGVIQVVSSVLIPPRTAEAKDFWEGEHLSVEEFKARLEPFVESDESEAEDLGWGEL</sequence>
<feature type="region of interest" description="Disordered" evidence="1">
    <location>
        <begin position="104"/>
        <end position="248"/>
    </location>
</feature>
<reference evidence="4" key="1">
    <citation type="submission" date="2023-06" db="EMBL/GenBank/DDBJ databases">
        <title>Multi-omics analyses reveal the molecular pathogenesis toolkit of Lasiodiplodia hormozganensis, a cross-kingdom pathogen.</title>
        <authorList>
            <person name="Felix C."/>
            <person name="Meneses R."/>
            <person name="Goncalves M.F.M."/>
            <person name="Tilleman L."/>
            <person name="Duarte A.S."/>
            <person name="Jorrin-Novo J.V."/>
            <person name="Van De Peer Y."/>
            <person name="Deforce D."/>
            <person name="Van Nieuwerburgh F."/>
            <person name="Esteves A.C."/>
            <person name="Alves A."/>
        </authorList>
    </citation>
    <scope>NUCLEOTIDE SEQUENCE</scope>
    <source>
        <strain evidence="4">CBS 339.90</strain>
    </source>
</reference>
<feature type="compositionally biased region" description="Pro residues" evidence="1">
    <location>
        <begin position="132"/>
        <end position="190"/>
    </location>
</feature>
<dbReference type="PANTHER" id="PTHR10900">
    <property type="entry name" value="PERIOSTIN-RELATED"/>
    <property type="match status" value="1"/>
</dbReference>
<dbReference type="Pfam" id="PF02469">
    <property type="entry name" value="Fasciclin"/>
    <property type="match status" value="2"/>
</dbReference>
<protein>
    <submittedName>
        <fullName evidence="4">Periostin</fullName>
    </submittedName>
</protein>
<evidence type="ECO:0000259" key="3">
    <source>
        <dbReference type="PROSITE" id="PS50213"/>
    </source>
</evidence>
<dbReference type="Proteomes" id="UP001175001">
    <property type="component" value="Unassembled WGS sequence"/>
</dbReference>
<dbReference type="InterPro" id="IPR036378">
    <property type="entry name" value="FAS1_dom_sf"/>
</dbReference>
<keyword evidence="2" id="KW-0732">Signal</keyword>
<keyword evidence="5" id="KW-1185">Reference proteome</keyword>
<organism evidence="4 5">
    <name type="scientific">Lasiodiplodia hormozganensis</name>
    <dbReference type="NCBI Taxonomy" id="869390"/>
    <lineage>
        <taxon>Eukaryota</taxon>
        <taxon>Fungi</taxon>
        <taxon>Dikarya</taxon>
        <taxon>Ascomycota</taxon>
        <taxon>Pezizomycotina</taxon>
        <taxon>Dothideomycetes</taxon>
        <taxon>Dothideomycetes incertae sedis</taxon>
        <taxon>Botryosphaeriales</taxon>
        <taxon>Botryosphaeriaceae</taxon>
        <taxon>Lasiodiplodia</taxon>
    </lineage>
</organism>
<dbReference type="InterPro" id="IPR000782">
    <property type="entry name" value="FAS1_domain"/>
</dbReference>